<keyword evidence="4" id="KW-0520">NAD</keyword>
<evidence type="ECO:0000256" key="5">
    <source>
        <dbReference type="ARBA" id="ARBA00023244"/>
    </source>
</evidence>
<dbReference type="GO" id="GO:0019354">
    <property type="term" value="P:siroheme biosynthetic process"/>
    <property type="evidence" value="ECO:0007669"/>
    <property type="project" value="UniProtKB-UniPathway"/>
</dbReference>
<dbReference type="Proteomes" id="UP000579281">
    <property type="component" value="Unassembled WGS sequence"/>
</dbReference>
<dbReference type="Pfam" id="PF13241">
    <property type="entry name" value="NAD_binding_7"/>
    <property type="match status" value="1"/>
</dbReference>
<dbReference type="RefSeq" id="WP_184308174.1">
    <property type="nucleotide sequence ID" value="NZ_JACHEN010000003.1"/>
</dbReference>
<accession>A0A841KMU6</accession>
<feature type="domain" description="Siroheme synthase central" evidence="7">
    <location>
        <begin position="120"/>
        <end position="146"/>
    </location>
</feature>
<dbReference type="PANTHER" id="PTHR35330">
    <property type="entry name" value="SIROHEME BIOSYNTHESIS PROTEIN MET8"/>
    <property type="match status" value="1"/>
</dbReference>
<dbReference type="NCBIfam" id="TIGR01470">
    <property type="entry name" value="cysG_Nterm"/>
    <property type="match status" value="1"/>
</dbReference>
<dbReference type="EC" id="1.3.1.76" evidence="2"/>
<sequence length="213" mass="24459">MKKYYPIMLDIEDKRCVVIGGGKVAQRKVESLLYCGGAVTVITPKVTEELNNLAQNGKIQIILREYTSGDLKGFDLAYVATDNQRVNNLCREEAKQEKVLLNVVDQPDMCDFIVPASVQRGDLTIAVSTNGKSPMLSRKIREDLEAVYGEEYTVFLEVMGELRQLVLTEWENIHHRREFFQKIVYSDVLDRYRNGEIQDLKSYILETFLKRSV</sequence>
<dbReference type="GO" id="GO:0043115">
    <property type="term" value="F:precorrin-2 dehydrogenase activity"/>
    <property type="evidence" value="ECO:0007669"/>
    <property type="project" value="UniProtKB-EC"/>
</dbReference>
<dbReference type="Gene3D" id="3.40.50.720">
    <property type="entry name" value="NAD(P)-binding Rossmann-like Domain"/>
    <property type="match status" value="1"/>
</dbReference>
<protein>
    <recommendedName>
        <fullName evidence="2">precorrin-2 dehydrogenase</fullName>
        <ecNumber evidence="2">1.3.1.76</ecNumber>
    </recommendedName>
</protein>
<evidence type="ECO:0000256" key="4">
    <source>
        <dbReference type="ARBA" id="ARBA00023027"/>
    </source>
</evidence>
<evidence type="ECO:0000256" key="6">
    <source>
        <dbReference type="ARBA" id="ARBA00047561"/>
    </source>
</evidence>
<keyword evidence="5" id="KW-0627">Porphyrin biosynthesis</keyword>
<dbReference type="InterPro" id="IPR036291">
    <property type="entry name" value="NAD(P)-bd_dom_sf"/>
</dbReference>
<comment type="catalytic activity">
    <reaction evidence="6">
        <text>precorrin-2 + NAD(+) = sirohydrochlorin + NADH + 2 H(+)</text>
        <dbReference type="Rhea" id="RHEA:15613"/>
        <dbReference type="ChEBI" id="CHEBI:15378"/>
        <dbReference type="ChEBI" id="CHEBI:57540"/>
        <dbReference type="ChEBI" id="CHEBI:57945"/>
        <dbReference type="ChEBI" id="CHEBI:58351"/>
        <dbReference type="ChEBI" id="CHEBI:58827"/>
        <dbReference type="EC" id="1.3.1.76"/>
    </reaction>
</comment>
<evidence type="ECO:0000313" key="9">
    <source>
        <dbReference type="Proteomes" id="UP000579281"/>
    </source>
</evidence>
<comment type="pathway">
    <text evidence="1">Porphyrin-containing compound metabolism; siroheme biosynthesis; sirohydrochlorin from precorrin-2: step 1/1.</text>
</comment>
<dbReference type="AlphaFoldDB" id="A0A841KMU6"/>
<evidence type="ECO:0000259" key="7">
    <source>
        <dbReference type="Pfam" id="PF14824"/>
    </source>
</evidence>
<evidence type="ECO:0000256" key="1">
    <source>
        <dbReference type="ARBA" id="ARBA00005010"/>
    </source>
</evidence>
<dbReference type="EMBL" id="JACHEN010000003">
    <property type="protein sequence ID" value="MBB6214591.1"/>
    <property type="molecule type" value="Genomic_DNA"/>
</dbReference>
<name>A0A841KMU6_9FIRM</name>
<dbReference type="Pfam" id="PF14824">
    <property type="entry name" value="Sirohm_synth_M"/>
    <property type="match status" value="1"/>
</dbReference>
<dbReference type="InterPro" id="IPR028281">
    <property type="entry name" value="Sirohaem_synthase_central"/>
</dbReference>
<gene>
    <name evidence="8" type="ORF">HNQ80_000674</name>
</gene>
<dbReference type="InterPro" id="IPR006367">
    <property type="entry name" value="Sirohaem_synthase_N"/>
</dbReference>
<keyword evidence="3 8" id="KW-0560">Oxidoreductase</keyword>
<evidence type="ECO:0000256" key="2">
    <source>
        <dbReference type="ARBA" id="ARBA00012400"/>
    </source>
</evidence>
<dbReference type="SUPFAM" id="SSF75615">
    <property type="entry name" value="Siroheme synthase middle domains-like"/>
    <property type="match status" value="1"/>
</dbReference>
<dbReference type="UniPathway" id="UPA00262">
    <property type="reaction ID" value="UER00222"/>
</dbReference>
<organism evidence="8 9">
    <name type="scientific">Anaerosolibacter carboniphilus</name>
    <dbReference type="NCBI Taxonomy" id="1417629"/>
    <lineage>
        <taxon>Bacteria</taxon>
        <taxon>Bacillati</taxon>
        <taxon>Bacillota</taxon>
        <taxon>Clostridia</taxon>
        <taxon>Peptostreptococcales</taxon>
        <taxon>Thermotaleaceae</taxon>
        <taxon>Anaerosolibacter</taxon>
    </lineage>
</organism>
<comment type="caution">
    <text evidence="8">The sequence shown here is derived from an EMBL/GenBank/DDBJ whole genome shotgun (WGS) entry which is preliminary data.</text>
</comment>
<dbReference type="GO" id="GO:0004325">
    <property type="term" value="F:ferrochelatase activity"/>
    <property type="evidence" value="ECO:0007669"/>
    <property type="project" value="InterPro"/>
</dbReference>
<reference evidence="8 9" key="1">
    <citation type="submission" date="2020-08" db="EMBL/GenBank/DDBJ databases">
        <title>Genomic Encyclopedia of Type Strains, Phase IV (KMG-IV): sequencing the most valuable type-strain genomes for metagenomic binning, comparative biology and taxonomic classification.</title>
        <authorList>
            <person name="Goeker M."/>
        </authorList>
    </citation>
    <scope>NUCLEOTIDE SEQUENCE [LARGE SCALE GENOMIC DNA]</scope>
    <source>
        <strain evidence="8 9">DSM 103526</strain>
    </source>
</reference>
<dbReference type="PANTHER" id="PTHR35330:SF1">
    <property type="entry name" value="SIROHEME BIOSYNTHESIS PROTEIN MET8"/>
    <property type="match status" value="1"/>
</dbReference>
<dbReference type="InterPro" id="IPR042518">
    <property type="entry name" value="SirC_C"/>
</dbReference>
<evidence type="ECO:0000313" key="8">
    <source>
        <dbReference type="EMBL" id="MBB6214591.1"/>
    </source>
</evidence>
<proteinExistence type="predicted"/>
<keyword evidence="8" id="KW-0456">Lyase</keyword>
<dbReference type="Gene3D" id="1.10.8.610">
    <property type="entry name" value="SirC, precorrin-2 dehydrogenase, C-terminal helical domain-like"/>
    <property type="match status" value="1"/>
</dbReference>
<dbReference type="SUPFAM" id="SSF51735">
    <property type="entry name" value="NAD(P)-binding Rossmann-fold domains"/>
    <property type="match status" value="1"/>
</dbReference>
<dbReference type="InterPro" id="IPR028161">
    <property type="entry name" value="Met8-like"/>
</dbReference>
<keyword evidence="9" id="KW-1185">Reference proteome</keyword>
<evidence type="ECO:0000256" key="3">
    <source>
        <dbReference type="ARBA" id="ARBA00023002"/>
    </source>
</evidence>